<keyword evidence="2 5" id="KW-0808">Transferase</keyword>
<evidence type="ECO:0000256" key="6">
    <source>
        <dbReference type="SAM" id="MobiDB-lite"/>
    </source>
</evidence>
<dbReference type="InterPro" id="IPR001678">
    <property type="entry name" value="MeTrfase_RsmB-F_NOP2_dom"/>
</dbReference>
<name>A0A448YWY9_9STRA</name>
<dbReference type="InterPro" id="IPR036974">
    <property type="entry name" value="PUA_sf"/>
</dbReference>
<dbReference type="PROSITE" id="PS50890">
    <property type="entry name" value="PUA"/>
    <property type="match status" value="1"/>
</dbReference>
<feature type="domain" description="SAM-dependent MTase RsmB/NOP-type" evidence="7">
    <location>
        <begin position="224"/>
        <end position="550"/>
    </location>
</feature>
<dbReference type="InterPro" id="IPR015947">
    <property type="entry name" value="PUA-like_sf"/>
</dbReference>
<dbReference type="Pfam" id="PF01472">
    <property type="entry name" value="PUA"/>
    <property type="match status" value="1"/>
</dbReference>
<dbReference type="GO" id="GO:0003723">
    <property type="term" value="F:RNA binding"/>
    <property type="evidence" value="ECO:0007669"/>
    <property type="project" value="UniProtKB-UniRule"/>
</dbReference>
<comment type="similarity">
    <text evidence="5">Belongs to the class I-like SAM-binding methyltransferase superfamily. RsmB/NOP family.</text>
</comment>
<feature type="binding site" evidence="5">
    <location>
        <begin position="323"/>
        <end position="329"/>
    </location>
    <ligand>
        <name>S-adenosyl-L-methionine</name>
        <dbReference type="ChEBI" id="CHEBI:59789"/>
    </ligand>
</feature>
<evidence type="ECO:0000256" key="5">
    <source>
        <dbReference type="PROSITE-ProRule" id="PRU01023"/>
    </source>
</evidence>
<dbReference type="CDD" id="cd21150">
    <property type="entry name" value="PUA_NSun6-like"/>
    <property type="match status" value="1"/>
</dbReference>
<evidence type="ECO:0000256" key="4">
    <source>
        <dbReference type="ARBA" id="ARBA00022884"/>
    </source>
</evidence>
<accession>A0A448YWY9</accession>
<dbReference type="SUPFAM" id="SSF88697">
    <property type="entry name" value="PUA domain-like"/>
    <property type="match status" value="1"/>
</dbReference>
<dbReference type="EMBL" id="CAACVS010000022">
    <property type="protein sequence ID" value="VEU34229.1"/>
    <property type="molecule type" value="Genomic_DNA"/>
</dbReference>
<feature type="compositionally biased region" description="Polar residues" evidence="6">
    <location>
        <begin position="133"/>
        <end position="142"/>
    </location>
</feature>
<sequence>MSTNGGPFICSLQSLEIHLNDEIRQHLSDQYSSHLTIDDGNHTEEKTQKESRDCSLGAIFSAMKRPPAFTTCRVNLIRSSREEVLSELQNLLSHIPQLEVVEDAGFSDIINIVPKAQDDCDSQSKNPDDKGYQKTTLSNSTGPDDHENDEGGGRTNAKGEAETSNSMFHHWQSRKEQGWSMNYRSVVCDRFCGEAVLRGSDIFVKGILAADTNIQAGEKVAVYADIPQKIESQKVLRGMKLDQYRGRCVYLGLGRAECSRNEIFSKAQGVGIIMSLDPKDRVGPPLPPLYGVLPNKMMLQNLPSVLVGHALNPRPNDVILDMCSAPGGKASHLASLVRNQALIVACDKSKKKVMAAKELFARMGASCIIPLALDATNCCIGNVGNVGDKNVQQIIAEGQVGKEGLKEIKKFYEKSFDKILLDPPCSALGLRPKLFIAQETLKELQKHAEYQRKFVEQAVKLLKVGGYMTYSTCTINGDENEGMVSHILRAHPCMELMPIELPNAWRQKNIGRRGLNGFGLSTNELDCVRRFEPNGTADTMGFFVALFRKRF</sequence>
<feature type="binding site" evidence="5">
    <location>
        <position position="422"/>
    </location>
    <ligand>
        <name>S-adenosyl-L-methionine</name>
        <dbReference type="ChEBI" id="CHEBI:59789"/>
    </ligand>
</feature>
<dbReference type="InterPro" id="IPR029063">
    <property type="entry name" value="SAM-dependent_MTases_sf"/>
</dbReference>
<feature type="binding site" evidence="5">
    <location>
        <position position="347"/>
    </location>
    <ligand>
        <name>S-adenosyl-L-methionine</name>
        <dbReference type="ChEBI" id="CHEBI:59789"/>
    </ligand>
</feature>
<evidence type="ECO:0000256" key="3">
    <source>
        <dbReference type="ARBA" id="ARBA00022691"/>
    </source>
</evidence>
<feature type="active site" description="Nucleophile" evidence="5">
    <location>
        <position position="473"/>
    </location>
</feature>
<dbReference type="Gene3D" id="3.40.50.150">
    <property type="entry name" value="Vaccinia Virus protein VP39"/>
    <property type="match status" value="1"/>
</dbReference>
<evidence type="ECO:0000313" key="8">
    <source>
        <dbReference type="EMBL" id="VEU34229.1"/>
    </source>
</evidence>
<dbReference type="OrthoDB" id="260824at2759"/>
<keyword evidence="9" id="KW-1185">Reference proteome</keyword>
<keyword evidence="4 5" id="KW-0694">RNA-binding</keyword>
<evidence type="ECO:0000256" key="1">
    <source>
        <dbReference type="ARBA" id="ARBA00022603"/>
    </source>
</evidence>
<dbReference type="Gene3D" id="2.30.130.10">
    <property type="entry name" value="PUA domain"/>
    <property type="match status" value="1"/>
</dbReference>
<dbReference type="Pfam" id="PF01189">
    <property type="entry name" value="Methyltr_RsmB-F"/>
    <property type="match status" value="1"/>
</dbReference>
<evidence type="ECO:0000259" key="7">
    <source>
        <dbReference type="PROSITE" id="PS51686"/>
    </source>
</evidence>
<feature type="compositionally biased region" description="Basic and acidic residues" evidence="6">
    <location>
        <begin position="143"/>
        <end position="161"/>
    </location>
</feature>
<keyword evidence="3 5" id="KW-0949">S-adenosyl-L-methionine</keyword>
<dbReference type="AlphaFoldDB" id="A0A448YWY9"/>
<dbReference type="GO" id="GO:0001510">
    <property type="term" value="P:RNA methylation"/>
    <property type="evidence" value="ECO:0007669"/>
    <property type="project" value="InterPro"/>
</dbReference>
<proteinExistence type="inferred from homology"/>
<dbReference type="InterPro" id="IPR023267">
    <property type="entry name" value="RCMT"/>
</dbReference>
<dbReference type="InterPro" id="IPR002478">
    <property type="entry name" value="PUA"/>
</dbReference>
<dbReference type="PRINTS" id="PR02008">
    <property type="entry name" value="RCMTFAMILY"/>
</dbReference>
<dbReference type="InterPro" id="IPR049560">
    <property type="entry name" value="MeTrfase_RsmB-F_NOP2_cat"/>
</dbReference>
<feature type="region of interest" description="Disordered" evidence="6">
    <location>
        <begin position="117"/>
        <end position="168"/>
    </location>
</feature>
<organism evidence="8 9">
    <name type="scientific">Pseudo-nitzschia multistriata</name>
    <dbReference type="NCBI Taxonomy" id="183589"/>
    <lineage>
        <taxon>Eukaryota</taxon>
        <taxon>Sar</taxon>
        <taxon>Stramenopiles</taxon>
        <taxon>Ochrophyta</taxon>
        <taxon>Bacillariophyta</taxon>
        <taxon>Bacillariophyceae</taxon>
        <taxon>Bacillariophycidae</taxon>
        <taxon>Bacillariales</taxon>
        <taxon>Bacillariaceae</taxon>
        <taxon>Pseudo-nitzschia</taxon>
    </lineage>
</organism>
<gene>
    <name evidence="8" type="ORF">PSNMU_V1.4_AUG-EV-PASAV3_0009290</name>
</gene>
<dbReference type="Proteomes" id="UP000291116">
    <property type="component" value="Unassembled WGS sequence"/>
</dbReference>
<dbReference type="PANTHER" id="PTHR22807">
    <property type="entry name" value="NOP2 YEAST -RELATED NOL1/NOP2/FMU SUN DOMAIN-CONTAINING"/>
    <property type="match status" value="1"/>
</dbReference>
<keyword evidence="1 5" id="KW-0489">Methyltransferase</keyword>
<evidence type="ECO:0000256" key="2">
    <source>
        <dbReference type="ARBA" id="ARBA00022679"/>
    </source>
</evidence>
<dbReference type="PROSITE" id="PS51686">
    <property type="entry name" value="SAM_MT_RSMB_NOP"/>
    <property type="match status" value="1"/>
</dbReference>
<dbReference type="GO" id="GO:0008173">
    <property type="term" value="F:RNA methyltransferase activity"/>
    <property type="evidence" value="ECO:0007669"/>
    <property type="project" value="InterPro"/>
</dbReference>
<dbReference type="PANTHER" id="PTHR22807:SF34">
    <property type="entry name" value="TRNA (CYTOSINE(72)-C(5))-METHYLTRANSFERASE NSUN6"/>
    <property type="match status" value="1"/>
</dbReference>
<reference evidence="8 9" key="1">
    <citation type="submission" date="2019-01" db="EMBL/GenBank/DDBJ databases">
        <authorList>
            <person name="Ferrante I. M."/>
        </authorList>
    </citation>
    <scope>NUCLEOTIDE SEQUENCE [LARGE SCALE GENOMIC DNA]</scope>
    <source>
        <strain evidence="8 9">B856</strain>
    </source>
</reference>
<protein>
    <recommendedName>
        <fullName evidence="7">SAM-dependent MTase RsmB/NOP-type domain-containing protein</fullName>
    </recommendedName>
</protein>
<feature type="binding site" evidence="5">
    <location>
        <position position="374"/>
    </location>
    <ligand>
        <name>S-adenosyl-L-methionine</name>
        <dbReference type="ChEBI" id="CHEBI:59789"/>
    </ligand>
</feature>
<evidence type="ECO:0000313" key="9">
    <source>
        <dbReference type="Proteomes" id="UP000291116"/>
    </source>
</evidence>
<dbReference type="SUPFAM" id="SSF53335">
    <property type="entry name" value="S-adenosyl-L-methionine-dependent methyltransferases"/>
    <property type="match status" value="1"/>
</dbReference>